<dbReference type="InterPro" id="IPR000436">
    <property type="entry name" value="Sushi_SCR_CCP_dom"/>
</dbReference>
<feature type="compositionally biased region" description="Basic and acidic residues" evidence="12">
    <location>
        <begin position="2253"/>
        <end position="2263"/>
    </location>
</feature>
<evidence type="ECO:0000256" key="8">
    <source>
        <dbReference type="ARBA" id="ARBA00046672"/>
    </source>
</evidence>
<dbReference type="PANTHER" id="PTHR11482">
    <property type="entry name" value="ARGININE/DIAMINOPIMELATE/ORNITHINE DECARBOXYLASE"/>
    <property type="match status" value="1"/>
</dbReference>
<evidence type="ECO:0000256" key="7">
    <source>
        <dbReference type="ARBA" id="ARBA00034138"/>
    </source>
</evidence>
<feature type="region of interest" description="Disordered" evidence="12">
    <location>
        <begin position="2095"/>
        <end position="2177"/>
    </location>
</feature>
<feature type="modified residue" description="N6-(pyridoxal phosphate)lysine" evidence="10">
    <location>
        <position position="91"/>
    </location>
</feature>
<dbReference type="OrthoDB" id="416426at2759"/>
<comment type="similarity">
    <text evidence="2 11">Belongs to the Orn/Lys/Arg decarboxylase class-II family.</text>
</comment>
<feature type="compositionally biased region" description="Low complexity" evidence="12">
    <location>
        <begin position="2363"/>
        <end position="2380"/>
    </location>
</feature>
<comment type="caution">
    <text evidence="14">The sequence shown here is derived from an EMBL/GenBank/DDBJ whole genome shotgun (WGS) entry which is preliminary data.</text>
</comment>
<feature type="domain" description="Sushi" evidence="13">
    <location>
        <begin position="1868"/>
        <end position="1924"/>
    </location>
</feature>
<protein>
    <recommendedName>
        <fullName evidence="7">ornithine decarboxylase</fullName>
        <ecNumber evidence="7">4.1.1.17</ecNumber>
    </recommendedName>
</protein>
<dbReference type="InterPro" id="IPR002433">
    <property type="entry name" value="Orn_de-COase"/>
</dbReference>
<name>A0A813E347_POLGL</name>
<feature type="active site" description="Proton donor" evidence="10">
    <location>
        <position position="374"/>
    </location>
</feature>
<comment type="cofactor">
    <cofactor evidence="1 10">
        <name>pyridoxal 5'-phosphate</name>
        <dbReference type="ChEBI" id="CHEBI:597326"/>
    </cofactor>
</comment>
<keyword evidence="15" id="KW-1185">Reference proteome</keyword>
<dbReference type="Pfam" id="PF00278">
    <property type="entry name" value="Orn_DAP_Arg_deC"/>
    <property type="match status" value="2"/>
</dbReference>
<evidence type="ECO:0000256" key="12">
    <source>
        <dbReference type="SAM" id="MobiDB-lite"/>
    </source>
</evidence>
<dbReference type="FunFam" id="3.20.20.10:FF:000005">
    <property type="entry name" value="Ornithine decarboxylase"/>
    <property type="match status" value="2"/>
</dbReference>
<evidence type="ECO:0000259" key="13">
    <source>
        <dbReference type="SMART" id="SM00032"/>
    </source>
</evidence>
<feature type="compositionally biased region" description="Low complexity" evidence="12">
    <location>
        <begin position="2271"/>
        <end position="2284"/>
    </location>
</feature>
<dbReference type="EMBL" id="CAJNNV010006169">
    <property type="protein sequence ID" value="CAE8593169.1"/>
    <property type="molecule type" value="Genomic_DNA"/>
</dbReference>
<dbReference type="InterPro" id="IPR022643">
    <property type="entry name" value="De-COase2_C"/>
</dbReference>
<evidence type="ECO:0000256" key="10">
    <source>
        <dbReference type="PIRSR" id="PIRSR600183-50"/>
    </source>
</evidence>
<dbReference type="GO" id="GO:0004586">
    <property type="term" value="F:ornithine decarboxylase activity"/>
    <property type="evidence" value="ECO:0007669"/>
    <property type="project" value="UniProtKB-EC"/>
</dbReference>
<organism evidence="14 15">
    <name type="scientific">Polarella glacialis</name>
    <name type="common">Dinoflagellate</name>
    <dbReference type="NCBI Taxonomy" id="89957"/>
    <lineage>
        <taxon>Eukaryota</taxon>
        <taxon>Sar</taxon>
        <taxon>Alveolata</taxon>
        <taxon>Dinophyceae</taxon>
        <taxon>Suessiales</taxon>
        <taxon>Suessiaceae</taxon>
        <taxon>Polarella</taxon>
    </lineage>
</organism>
<dbReference type="InterPro" id="IPR009006">
    <property type="entry name" value="Ala_racemase/Decarboxylase_C"/>
</dbReference>
<evidence type="ECO:0000256" key="11">
    <source>
        <dbReference type="RuleBase" id="RU003737"/>
    </source>
</evidence>
<gene>
    <name evidence="14" type="ORF">PGLA1383_LOCUS11777</name>
</gene>
<dbReference type="PANTHER" id="PTHR11482:SF6">
    <property type="entry name" value="ORNITHINE DECARBOXYLASE 1-RELATED"/>
    <property type="match status" value="1"/>
</dbReference>
<feature type="compositionally biased region" description="Low complexity" evidence="12">
    <location>
        <begin position="2313"/>
        <end position="2322"/>
    </location>
</feature>
<keyword evidence="5" id="KW-0456">Lyase</keyword>
<comment type="catalytic activity">
    <reaction evidence="9">
        <text>L-ornithine + H(+) = putrescine + CO2</text>
        <dbReference type="Rhea" id="RHEA:22964"/>
        <dbReference type="ChEBI" id="CHEBI:15378"/>
        <dbReference type="ChEBI" id="CHEBI:16526"/>
        <dbReference type="ChEBI" id="CHEBI:46911"/>
        <dbReference type="ChEBI" id="CHEBI:326268"/>
        <dbReference type="EC" id="4.1.1.17"/>
    </reaction>
</comment>
<feature type="compositionally biased region" description="Low complexity" evidence="12">
    <location>
        <begin position="2095"/>
        <end position="2109"/>
    </location>
</feature>
<evidence type="ECO:0000256" key="1">
    <source>
        <dbReference type="ARBA" id="ARBA00001933"/>
    </source>
</evidence>
<dbReference type="SUPFAM" id="SSF50621">
    <property type="entry name" value="Alanine racemase C-terminal domain-like"/>
    <property type="match status" value="2"/>
</dbReference>
<evidence type="ECO:0000256" key="5">
    <source>
        <dbReference type="ARBA" id="ARBA00023239"/>
    </source>
</evidence>
<dbReference type="PRINTS" id="PR01182">
    <property type="entry name" value="ORNDCRBXLASE"/>
</dbReference>
<feature type="region of interest" description="Disordered" evidence="12">
    <location>
        <begin position="2211"/>
        <end position="2459"/>
    </location>
</feature>
<feature type="compositionally biased region" description="Low complexity" evidence="12">
    <location>
        <begin position="2346"/>
        <end position="2355"/>
    </location>
</feature>
<dbReference type="Proteomes" id="UP000654075">
    <property type="component" value="Unassembled WGS sequence"/>
</dbReference>
<dbReference type="PROSITE" id="PS00879">
    <property type="entry name" value="ODR_DC_2_2"/>
    <property type="match status" value="1"/>
</dbReference>
<dbReference type="CDD" id="cd00622">
    <property type="entry name" value="PLPDE_III_ODC"/>
    <property type="match status" value="2"/>
</dbReference>
<dbReference type="GO" id="GO:0033387">
    <property type="term" value="P:putrescine biosynthetic process from arginine, via ornithine"/>
    <property type="evidence" value="ECO:0007669"/>
    <property type="project" value="TreeGrafter"/>
</dbReference>
<dbReference type="PRINTS" id="PR01179">
    <property type="entry name" value="ODADCRBXLASE"/>
</dbReference>
<evidence type="ECO:0000313" key="14">
    <source>
        <dbReference type="EMBL" id="CAE8593169.1"/>
    </source>
</evidence>
<dbReference type="Gene3D" id="2.40.37.10">
    <property type="entry name" value="Lyase, Ornithine Decarboxylase, Chain A, domain 1"/>
    <property type="match status" value="2"/>
</dbReference>
<proteinExistence type="inferred from homology"/>
<dbReference type="SUPFAM" id="SSF51419">
    <property type="entry name" value="PLP-binding barrel"/>
    <property type="match status" value="2"/>
</dbReference>
<feature type="domain" description="Sushi" evidence="13">
    <location>
        <begin position="1807"/>
        <end position="1863"/>
    </location>
</feature>
<feature type="domain" description="Sushi" evidence="13">
    <location>
        <begin position="1929"/>
        <end position="1984"/>
    </location>
</feature>
<keyword evidence="3 10" id="KW-0663">Pyridoxal phosphate</keyword>
<comment type="subunit">
    <text evidence="8">Homodimer. Only the dimer is catalytically active, as the active sites are constructed of residues from both monomers.</text>
</comment>
<feature type="compositionally biased region" description="Basic and acidic residues" evidence="12">
    <location>
        <begin position="2408"/>
        <end position="2418"/>
    </location>
</feature>
<sequence>MVRASRNSHVHCESKRARPLKPVGRSLEQGVELLQTNFGDDAVKSAAACALAQLGKATDEPVLILDLGHLKSQVELWRNTLPQVRPHYAMKCNPDKQLIKALRRDGCGFDCATMQEIDTALQLGVRPEDIVYSHPCKPRSHIAFAKANGVCTMSFDNSVELRKVAQEFPEAKLLVRLVCEDSSAQCPMSLKFGASREIWDQLLDLIVELKLQLAGISFHVGSGCKDPESFEKALQDAREVFRLAAERGMPELTVLDIGGGFPCEKETFAEIGACVSQKLTRLFPSAAFPALRIIAEPGRFFAANTAHLLTKVYAKAKLPAQEGNGDVCRYYLNDGLYGSFNCIIYDHVTVKPELLEDRHGAVKELPCSIFGPTCDGFDVILEKYLMPELDEGDWLLWRNMGAYTSAAGSKFNGFPKAKNWYYRLASAELPEDQSTTASDEDQGVWIVRSPRKFLCCGESMKAGPTKSVGRSLKQGFELLQTSTGDDAVKSAAACALAQLGKATDEPVLLVDLGHLKSQVELWRNTLPQVRPHYAMKCNPDKQLIKALRRDGCGFDCATMQEIGTALQLGVRPKDIVYSHPCKPRSHIAFAKANGVCTMSFDNSQELRKVAQEFPEAKLLVRLVCEDSSAQCPMSLKFGASREIWDELLDLIIELKLQLAGISFHVGSGCKDPDSFEKALQDAREVFRLAAERGMPELTVLDIGGGFPCEKEAFAEIGACVSEKLTRLFPSAAFPALGIIAEPGRFFAANTAHLLTKVYAKAKLPAQEGNGDVCRYYLNDGLYGSFNCIIYDHVKVKPELLEDRQGQEMPCAIFGPTCDGFDVILEKHLMPELDEGDWLLWWRNMGAYTSAAGSKFNGFPKAKNWYYRLAPSMPESTNLGMEFESKKLIGVASEDLAAHVGIPEAITTCSFIVDGPPRASVDVLWPALEEGASPQLGGFVYEEQAYLARRNLDVLRFTLEATAPVSGPALGMVQLEYRLKRGSQAMGEWLAAPSGGALALTVAEQLQAPNTSTLLRVEWRAKESGYVWTEPGAMQVLLLATRAIRPTLEAAPWTPWALGDSWLPDPRRDIALRQVHRVELRPPSSAARLLFSVTQAVGSFGSLLKTSSANATSLRSGGLLERFAATAPLAGLAPDDMPSKCGGTLAFQAGSSEQVPKLCDYLVPFQVLAGMTISVFALEPGKLESEVLTFVVPRELEPPAGDSTFDVGVFASGGVLTVSEAERLQVLASSAAGQALTFSLGQDGTERQSCMLVTHFSYSSSSGGNSSSQAERKTLSDCTWLPYNGPRQRTWEELDAAPVVFEATGASNNLNITVFSTLRKPGYLWSQPRAHTFLFLRARTPAPRVVGILEPDVSAGVAAMVWLQAEALGSGNSDSFPRCFFTLNSQSFEESDLPPYFLAAVPSTAATIPSVRQALQPTEHMRDAVTVASWASDLTLCASAVCELPMNGTLPAELIHAPANLPKLCAWAVWPGYRESLPICKLMGSQAQSQMIAPTFTPTLDAAGLQQLLAAGLTENPVIVSGFDRLLGATVVQFRNLKAGATSGRSEEAPIARRLAPAAMGLPIFLDRTSPLQYRHSAVPVDPWQLLHANASQEMFLQAAGALSAWQNLGVADPTPLVPIPSRRLSEHVLFRVDVRLMTGVNRWSRELQSFALAILGEQPSVEVQRQGSATSRTLAVRSPRANSTIFYRWLSGSAPTPPLATDGGPIVRLQAGFDSLADAFKLEAGIARQVQAQGNASVSTELCVAPEAGSAAAQEEKWLGPRLCTWHGDAWLETSAPDSRHWTLWAASSSPGLPLSAPTAVVVEQQCAAPQGIKQAFSVACSQGQLIDGGDVCTPQCKQGFKPSVEEALSCKNGSLSPASFTCEEMACQLPFNLTSGALQPCKEAAQLLASGSTCTTQCAAGFAPSEQRLICVKGLLDPPSFTCEELPCDSPGDVLHAASPSCSGLQSVKSGGECVPQCQDGYAASSSALTCTRGVLSPASFSCAPGVPLDIAPLIAGVPSGLVAGFLALATAYCCFKRPGAKTVTGPPVEPTEDSLQEWWKCVHEVEPGMCVFCGKNPEEVEASEDEHGASTFFRCCNDCAAVLLIEQEQEESLSTTAGSAAASEQGAPLSPRSQSSHEQPAQHYSTPAKHGSKEAGDAKGPPSRADTYTLFHEDTDSSYHSSISQKGRLPGAPAEARDYEARGASLQGSNASSLRVATVDLEFSDEAAVRVEDSRDSGSRFPPSDGGESYGSYGSRRLGSQSLGGFSRAASVKDDGFDHSHRSMIVTPQNSQSRGGSSNSNNQREEGNLDTSRSLMSKPHGSLKSSLSKPQRSQSRGASSRADEEKSEASHRSISNTRDSVYPKNNKNNNNNNDKNKQQASGSQGRSMSRSNSDSSYSPEPVRHGSGSRPLAATLKSPARAPSQSDWREESSERRHTWSAKPDPTSFSSSEDEFPPQKGTSNNLTSNRKAFAQGRSR</sequence>
<dbReference type="InterPro" id="IPR029066">
    <property type="entry name" value="PLP-binding_barrel"/>
</dbReference>
<comment type="pathway">
    <text evidence="6">Amine and polyamine biosynthesis; putrescine biosynthesis via L-ornithine pathway; putrescine from L-ornithine: step 1/1.</text>
</comment>
<evidence type="ECO:0000313" key="15">
    <source>
        <dbReference type="Proteomes" id="UP000654075"/>
    </source>
</evidence>
<dbReference type="InterPro" id="IPR022644">
    <property type="entry name" value="De-COase2_N"/>
</dbReference>
<evidence type="ECO:0000256" key="3">
    <source>
        <dbReference type="ARBA" id="ARBA00022898"/>
    </source>
</evidence>
<keyword evidence="4" id="KW-1015">Disulfide bond</keyword>
<feature type="compositionally biased region" description="Basic and acidic residues" evidence="12">
    <location>
        <begin position="2323"/>
        <end position="2333"/>
    </location>
</feature>
<evidence type="ECO:0000256" key="6">
    <source>
        <dbReference type="ARBA" id="ARBA00034115"/>
    </source>
</evidence>
<feature type="compositionally biased region" description="Polar residues" evidence="12">
    <location>
        <begin position="2113"/>
        <end position="2127"/>
    </location>
</feature>
<dbReference type="EC" id="4.1.1.17" evidence="7"/>
<dbReference type="InterPro" id="IPR022657">
    <property type="entry name" value="De-COase2_CS"/>
</dbReference>
<evidence type="ECO:0000256" key="9">
    <source>
        <dbReference type="ARBA" id="ARBA00049127"/>
    </source>
</evidence>
<evidence type="ECO:0000256" key="2">
    <source>
        <dbReference type="ARBA" id="ARBA00008872"/>
    </source>
</evidence>
<feature type="compositionally biased region" description="Polar residues" evidence="12">
    <location>
        <begin position="2440"/>
        <end position="2450"/>
    </location>
</feature>
<dbReference type="PROSITE" id="PS00878">
    <property type="entry name" value="ODR_DC_2_1"/>
    <property type="match status" value="2"/>
</dbReference>
<evidence type="ECO:0000256" key="4">
    <source>
        <dbReference type="ARBA" id="ARBA00023157"/>
    </source>
</evidence>
<dbReference type="InterPro" id="IPR022653">
    <property type="entry name" value="De-COase2_pyr-phos_BS"/>
</dbReference>
<feature type="compositionally biased region" description="Low complexity" evidence="12">
    <location>
        <begin position="2226"/>
        <end position="2249"/>
    </location>
</feature>
<reference evidence="14" key="1">
    <citation type="submission" date="2021-02" db="EMBL/GenBank/DDBJ databases">
        <authorList>
            <person name="Dougan E. K."/>
            <person name="Rhodes N."/>
            <person name="Thang M."/>
            <person name="Chan C."/>
        </authorList>
    </citation>
    <scope>NUCLEOTIDE SEQUENCE</scope>
</reference>
<dbReference type="SMART" id="SM00032">
    <property type="entry name" value="CCP"/>
    <property type="match status" value="3"/>
</dbReference>
<dbReference type="Gene3D" id="3.20.20.10">
    <property type="entry name" value="Alanine racemase"/>
    <property type="match status" value="2"/>
</dbReference>
<dbReference type="Pfam" id="PF02784">
    <property type="entry name" value="Orn_Arg_deC_N"/>
    <property type="match status" value="2"/>
</dbReference>
<accession>A0A813E347</accession>
<feature type="compositionally biased region" description="Basic and acidic residues" evidence="12">
    <location>
        <begin position="2211"/>
        <end position="2220"/>
    </location>
</feature>
<dbReference type="GO" id="GO:0005737">
    <property type="term" value="C:cytoplasm"/>
    <property type="evidence" value="ECO:0007669"/>
    <property type="project" value="TreeGrafter"/>
</dbReference>
<dbReference type="InterPro" id="IPR000183">
    <property type="entry name" value="Orn/DAP/Arg_de-COase"/>
</dbReference>